<dbReference type="Proteomes" id="UP000253891">
    <property type="component" value="Unassembled WGS sequence"/>
</dbReference>
<dbReference type="InterPro" id="IPR000257">
    <property type="entry name" value="Uroporphyrinogen_deCOase"/>
</dbReference>
<dbReference type="Gene3D" id="3.20.20.210">
    <property type="match status" value="1"/>
</dbReference>
<dbReference type="Pfam" id="PF01208">
    <property type="entry name" value="URO-D"/>
    <property type="match status" value="1"/>
</dbReference>
<dbReference type="PANTHER" id="PTHR47099:SF1">
    <property type="entry name" value="METHYLCOBAMIDE:COM METHYLTRANSFERASE MTBA"/>
    <property type="match status" value="1"/>
</dbReference>
<dbReference type="PANTHER" id="PTHR47099">
    <property type="entry name" value="METHYLCOBAMIDE:COM METHYLTRANSFERASE MTBA"/>
    <property type="match status" value="1"/>
</dbReference>
<dbReference type="STRING" id="157463.GCA_001047075_00162"/>
<dbReference type="InterPro" id="IPR052024">
    <property type="entry name" value="Methanogen_methyltrans"/>
</dbReference>
<protein>
    <submittedName>
        <fullName evidence="2">Uroporphyrinogen-III decarboxylase</fullName>
    </submittedName>
</protein>
<organism evidence="2 3">
    <name type="scientific">Fructobacillus ficulneus</name>
    <dbReference type="NCBI Taxonomy" id="157463"/>
    <lineage>
        <taxon>Bacteria</taxon>
        <taxon>Bacillati</taxon>
        <taxon>Bacillota</taxon>
        <taxon>Bacilli</taxon>
        <taxon>Lactobacillales</taxon>
        <taxon>Lactobacillaceae</taxon>
        <taxon>Fructobacillus</taxon>
    </lineage>
</organism>
<evidence type="ECO:0000313" key="2">
    <source>
        <dbReference type="EMBL" id="GAO99241.1"/>
    </source>
</evidence>
<dbReference type="GO" id="GO:0004853">
    <property type="term" value="F:uroporphyrinogen decarboxylase activity"/>
    <property type="evidence" value="ECO:0007669"/>
    <property type="project" value="InterPro"/>
</dbReference>
<sequence length="342" mass="39081">MSNNLLQKSAHTFQDFTPFSVWHHFIPNEHIVAENDETILATDIREEPLYVQEVDSDFIKLMNDGFFTYKFNNVSNPKNINDLKNIQELNQDDPWLVNQRKLIQGQLDGINSEKTIFSNVFSAITLFKWALVSDLGAESLPLGDKIFTDLYLENPAVVTHALEIINQDIKKQIKISSDAGVDGIFFSTQEIQDSRLDKEFFLNVQKRLDSELIEDINENFKTGILHICGFAGAKNRLTWFTDYNLPIINWATKFDGLSFREGQKLFKDKTIFGGLGNTTNDILYNGSQIEIETEIDRILDEVGTENVLIGADCTVPRDTPVEHILWARDAAHSYLSRKEKRA</sequence>
<gene>
    <name evidence="2" type="ORF">FFIC_090650</name>
</gene>
<name>A0A0K8MFC9_9LACO</name>
<dbReference type="RefSeq" id="WP_061992666.1">
    <property type="nucleotide sequence ID" value="NZ_DF967986.1"/>
</dbReference>
<dbReference type="GO" id="GO:0006779">
    <property type="term" value="P:porphyrin-containing compound biosynthetic process"/>
    <property type="evidence" value="ECO:0007669"/>
    <property type="project" value="InterPro"/>
</dbReference>
<evidence type="ECO:0000313" key="3">
    <source>
        <dbReference type="Proteomes" id="UP000253891"/>
    </source>
</evidence>
<reference evidence="2 3" key="1">
    <citation type="journal article" date="2015" name="BMC Genomics">
        <title>Comparative genomics of Fructobacillus spp. and Leuconostoc spp. reveals niche-specific evolution of Fructobacillus spp.</title>
        <authorList>
            <person name="Endo A."/>
            <person name="Tanizawa Y."/>
            <person name="Tanaka N."/>
            <person name="Maeno S."/>
            <person name="Kumar H."/>
            <person name="Shiwa Y."/>
            <person name="Okada S."/>
            <person name="Yoshikawa H."/>
            <person name="Dicks L."/>
            <person name="Nakagawa J."/>
            <person name="Arita M."/>
        </authorList>
    </citation>
    <scope>NUCLEOTIDE SEQUENCE [LARGE SCALE GENOMIC DNA]</scope>
    <source>
        <strain evidence="2 3">JCM 12225</strain>
    </source>
</reference>
<proteinExistence type="predicted"/>
<feature type="domain" description="Uroporphyrinogen decarboxylase (URO-D)" evidence="1">
    <location>
        <begin position="147"/>
        <end position="334"/>
    </location>
</feature>
<accession>A0A0K8MFC9</accession>
<dbReference type="AlphaFoldDB" id="A0A0K8MFC9"/>
<dbReference type="EMBL" id="DF967986">
    <property type="protein sequence ID" value="GAO99241.1"/>
    <property type="molecule type" value="Genomic_DNA"/>
</dbReference>
<dbReference type="SUPFAM" id="SSF51726">
    <property type="entry name" value="UROD/MetE-like"/>
    <property type="match status" value="1"/>
</dbReference>
<dbReference type="InterPro" id="IPR038071">
    <property type="entry name" value="UROD/MetE-like_sf"/>
</dbReference>
<dbReference type="OrthoDB" id="7375127at2"/>
<keyword evidence="3" id="KW-1185">Reference proteome</keyword>
<evidence type="ECO:0000259" key="1">
    <source>
        <dbReference type="Pfam" id="PF01208"/>
    </source>
</evidence>